<dbReference type="Proteomes" id="UP001608902">
    <property type="component" value="Unassembled WGS sequence"/>
</dbReference>
<organism evidence="17 18">
    <name type="scientific">Gnathostoma spinigerum</name>
    <dbReference type="NCBI Taxonomy" id="75299"/>
    <lineage>
        <taxon>Eukaryota</taxon>
        <taxon>Metazoa</taxon>
        <taxon>Ecdysozoa</taxon>
        <taxon>Nematoda</taxon>
        <taxon>Chromadorea</taxon>
        <taxon>Rhabditida</taxon>
        <taxon>Spirurina</taxon>
        <taxon>Gnathostomatomorpha</taxon>
        <taxon>Gnathostomatoidea</taxon>
        <taxon>Gnathostomatidae</taxon>
        <taxon>Gnathostoma</taxon>
    </lineage>
</organism>
<keyword evidence="7" id="KW-0805">Transcription regulation</keyword>
<accession>A0ABD6EYU1</accession>
<dbReference type="SMART" id="SM00398">
    <property type="entry name" value="HMG"/>
    <property type="match status" value="1"/>
</dbReference>
<keyword evidence="8 14" id="KW-0238">DNA-binding</keyword>
<gene>
    <name evidence="17" type="ORF">AB6A40_008581</name>
</gene>
<keyword evidence="5" id="KW-0112">Calmodulin-binding</keyword>
<evidence type="ECO:0000256" key="13">
    <source>
        <dbReference type="ARBA" id="ARBA00045821"/>
    </source>
</evidence>
<reference evidence="17 18" key="1">
    <citation type="submission" date="2024-08" db="EMBL/GenBank/DDBJ databases">
        <title>Gnathostoma spinigerum genome.</title>
        <authorList>
            <person name="Gonzalez-Bertolin B."/>
            <person name="Monzon S."/>
            <person name="Zaballos A."/>
            <person name="Jimenez P."/>
            <person name="Dekumyoy P."/>
            <person name="Varona S."/>
            <person name="Cuesta I."/>
            <person name="Sumanam S."/>
            <person name="Adisakwattana P."/>
            <person name="Gasser R.B."/>
            <person name="Hernandez-Gonzalez A."/>
            <person name="Young N.D."/>
            <person name="Perteguer M.J."/>
        </authorList>
    </citation>
    <scope>NUCLEOTIDE SEQUENCE [LARGE SCALE GENOMIC DNA]</scope>
    <source>
        <strain evidence="17">AL3</strain>
        <tissue evidence="17">Liver</tissue>
    </source>
</reference>
<evidence type="ECO:0000256" key="15">
    <source>
        <dbReference type="SAM" id="MobiDB-lite"/>
    </source>
</evidence>
<dbReference type="InterPro" id="IPR036910">
    <property type="entry name" value="HMG_box_dom_sf"/>
</dbReference>
<dbReference type="GO" id="GO:0005516">
    <property type="term" value="F:calmodulin binding"/>
    <property type="evidence" value="ECO:0007669"/>
    <property type="project" value="UniProtKB-KW"/>
</dbReference>
<keyword evidence="18" id="KW-1185">Reference proteome</keyword>
<protein>
    <recommendedName>
        <fullName evidence="3">Sex-determining region Y protein</fullName>
    </recommendedName>
    <alternativeName>
        <fullName evidence="12">Testis-determining factor</fullName>
    </alternativeName>
</protein>
<evidence type="ECO:0000256" key="4">
    <source>
        <dbReference type="ARBA" id="ARBA00022782"/>
    </source>
</evidence>
<evidence type="ECO:0000256" key="11">
    <source>
        <dbReference type="ARBA" id="ARBA00023242"/>
    </source>
</evidence>
<dbReference type="CDD" id="cd22004">
    <property type="entry name" value="HMG-box_SOX"/>
    <property type="match status" value="1"/>
</dbReference>
<feature type="DNA-binding region" description="HMG box" evidence="14">
    <location>
        <begin position="40"/>
        <end position="108"/>
    </location>
</feature>
<evidence type="ECO:0000259" key="16">
    <source>
        <dbReference type="PROSITE" id="PS50118"/>
    </source>
</evidence>
<keyword evidence="9" id="KW-0010">Activator</keyword>
<feature type="compositionally biased region" description="Polar residues" evidence="15">
    <location>
        <begin position="1"/>
        <end position="13"/>
    </location>
</feature>
<evidence type="ECO:0000256" key="2">
    <source>
        <dbReference type="ARBA" id="ARBA00005998"/>
    </source>
</evidence>
<dbReference type="FunFam" id="1.10.30.10:FF:000003">
    <property type="entry name" value="Putative transcription factor SOX-6"/>
    <property type="match status" value="1"/>
</dbReference>
<dbReference type="Gene3D" id="1.10.30.10">
    <property type="entry name" value="High mobility group box domain"/>
    <property type="match status" value="1"/>
</dbReference>
<dbReference type="InterPro" id="IPR009071">
    <property type="entry name" value="HMG_box_dom"/>
</dbReference>
<comment type="caution">
    <text evidence="17">The sequence shown here is derived from an EMBL/GenBank/DDBJ whole genome shotgun (WGS) entry which is preliminary data.</text>
</comment>
<dbReference type="GO" id="GO:0003677">
    <property type="term" value="F:DNA binding"/>
    <property type="evidence" value="ECO:0007669"/>
    <property type="project" value="UniProtKB-UniRule"/>
</dbReference>
<evidence type="ECO:0000256" key="9">
    <source>
        <dbReference type="ARBA" id="ARBA00023159"/>
    </source>
</evidence>
<comment type="function">
    <text evidence="13">Transcriptional regulator that controls a genetic switch in male development. It is necessary and sufficient for initiating male sex determination by directing the development of supporting cell precursors (pre-Sertoli cells) as Sertoli rather than granulosa cells. Involved in different aspects of gene regulation including promoter activation or repression. Binds to the DNA consensus sequence 5'-[AT]AACAA[AT]-3'. SRY HMG box recognizes DNA by partial intercalation in the minor groove and promotes DNA bending. Also involved in pre-mRNA splicing. In male adult brain involved in the maintenance of motor functions of dopaminergic neurons.</text>
</comment>
<keyword evidence="11 14" id="KW-0539">Nucleus</keyword>
<comment type="subcellular location">
    <subcellularLocation>
        <location evidence="1">Nucleus speckle</location>
    </subcellularLocation>
</comment>
<evidence type="ECO:0000256" key="5">
    <source>
        <dbReference type="ARBA" id="ARBA00022860"/>
    </source>
</evidence>
<dbReference type="InterPro" id="IPR050140">
    <property type="entry name" value="SRY-related_HMG-box_TF-like"/>
</dbReference>
<dbReference type="PANTHER" id="PTHR10270">
    <property type="entry name" value="SOX TRANSCRIPTION FACTOR"/>
    <property type="match status" value="1"/>
</dbReference>
<dbReference type="GO" id="GO:0016607">
    <property type="term" value="C:nuclear speck"/>
    <property type="evidence" value="ECO:0007669"/>
    <property type="project" value="UniProtKB-SubCell"/>
</dbReference>
<comment type="similarity">
    <text evidence="2">Belongs to the SRY family.</text>
</comment>
<evidence type="ECO:0000313" key="18">
    <source>
        <dbReference type="Proteomes" id="UP001608902"/>
    </source>
</evidence>
<name>A0ABD6EYU1_9BILA</name>
<feature type="region of interest" description="Disordered" evidence="15">
    <location>
        <begin position="115"/>
        <end position="139"/>
    </location>
</feature>
<proteinExistence type="inferred from homology"/>
<evidence type="ECO:0000256" key="6">
    <source>
        <dbReference type="ARBA" id="ARBA00022928"/>
    </source>
</evidence>
<dbReference type="GO" id="GO:0030154">
    <property type="term" value="P:cell differentiation"/>
    <property type="evidence" value="ECO:0007669"/>
    <property type="project" value="UniProtKB-KW"/>
</dbReference>
<feature type="region of interest" description="Disordered" evidence="15">
    <location>
        <begin position="1"/>
        <end position="37"/>
    </location>
</feature>
<evidence type="ECO:0000256" key="1">
    <source>
        <dbReference type="ARBA" id="ARBA00004324"/>
    </source>
</evidence>
<evidence type="ECO:0000256" key="10">
    <source>
        <dbReference type="ARBA" id="ARBA00023163"/>
    </source>
</evidence>
<evidence type="ECO:0000256" key="7">
    <source>
        <dbReference type="ARBA" id="ARBA00023015"/>
    </source>
</evidence>
<dbReference type="GO" id="GO:0006357">
    <property type="term" value="P:regulation of transcription by RNA polymerase II"/>
    <property type="evidence" value="ECO:0007669"/>
    <property type="project" value="UniProtKB-ARBA"/>
</dbReference>
<dbReference type="PANTHER" id="PTHR10270:SF161">
    <property type="entry name" value="SEX-DETERMINING REGION Y PROTEIN"/>
    <property type="match status" value="1"/>
</dbReference>
<evidence type="ECO:0000256" key="3">
    <source>
        <dbReference type="ARBA" id="ARBA00019052"/>
    </source>
</evidence>
<dbReference type="GO" id="GO:0007548">
    <property type="term" value="P:sex differentiation"/>
    <property type="evidence" value="ECO:0007669"/>
    <property type="project" value="UniProtKB-KW"/>
</dbReference>
<keyword evidence="10" id="KW-0804">Transcription</keyword>
<keyword evidence="6" id="KW-0726">Sexual differentiation</keyword>
<dbReference type="Pfam" id="PF00505">
    <property type="entry name" value="HMG_box"/>
    <property type="match status" value="1"/>
</dbReference>
<dbReference type="EMBL" id="JBGFUD010008062">
    <property type="protein sequence ID" value="MFH4981872.1"/>
    <property type="molecule type" value="Genomic_DNA"/>
</dbReference>
<feature type="domain" description="HMG box" evidence="16">
    <location>
        <begin position="40"/>
        <end position="108"/>
    </location>
</feature>
<dbReference type="AlphaFoldDB" id="A0ABD6EYU1"/>
<sequence>MGSSSVLNTTSDANLFDTKESTPKTAPRKCSEYSASGERIKRPMNAFMVWSQIRRAQIANQDGKIHNSQISKELGVEWRSMLPEEKAPYMRKAKELRENLMKEHPDYVYRPKRRNRVKSKSVSVPAKPTNPVQIPARPSCSTSSSPLLAQNPLITQQYADHLLAAAVQRQQLLLLAAAYQTELAAAAGLLNGIMSKGVADTRLQDGPIGKNVNGSPQFPFLPPTNSLLTQSLNYVGSVPPRFPNAMDYSPQLLCTPAKLPSSTNATVTQRSMTKDQLLSV</sequence>
<evidence type="ECO:0000256" key="14">
    <source>
        <dbReference type="PROSITE-ProRule" id="PRU00267"/>
    </source>
</evidence>
<evidence type="ECO:0000256" key="8">
    <source>
        <dbReference type="ARBA" id="ARBA00023125"/>
    </source>
</evidence>
<dbReference type="PROSITE" id="PS50118">
    <property type="entry name" value="HMG_BOX_2"/>
    <property type="match status" value="1"/>
</dbReference>
<evidence type="ECO:0000313" key="17">
    <source>
        <dbReference type="EMBL" id="MFH4981872.1"/>
    </source>
</evidence>
<evidence type="ECO:0000256" key="12">
    <source>
        <dbReference type="ARBA" id="ARBA00032498"/>
    </source>
</evidence>
<keyword evidence="4" id="KW-0221">Differentiation</keyword>
<dbReference type="SUPFAM" id="SSF47095">
    <property type="entry name" value="HMG-box"/>
    <property type="match status" value="1"/>
</dbReference>